<dbReference type="EMBL" id="MT230372">
    <property type="protein sequence ID" value="QJS04788.1"/>
    <property type="molecule type" value="Genomic_DNA"/>
</dbReference>
<evidence type="ECO:0000313" key="1">
    <source>
        <dbReference type="EMBL" id="QJS04788.1"/>
    </source>
</evidence>
<sequence>MKIREGDKELLRKHFGVPDVTLTRFSRHTGGAAPDGSGTSFLGVFRTRLGTMARILKNTLGPRELWALNSSPEDSALRRLLNEEVGTKTARRILAENFPHGSAARVIEYRRKQAGDREATSVTAGLATELLGKQGYRL</sequence>
<proteinExistence type="predicted"/>
<organism evidence="1">
    <name type="scientific">Escherichia coli</name>
    <dbReference type="NCBI Taxonomy" id="562"/>
    <lineage>
        <taxon>Bacteria</taxon>
        <taxon>Pseudomonadati</taxon>
        <taxon>Pseudomonadota</taxon>
        <taxon>Gammaproteobacteria</taxon>
        <taxon>Enterobacterales</taxon>
        <taxon>Enterobacteriaceae</taxon>
        <taxon>Escherichia</taxon>
    </lineage>
</organism>
<accession>A0A6M4P584</accession>
<reference evidence="1" key="1">
    <citation type="journal article" date="2020" name="Vet. Microbiol.">
        <title>Characterisation of plasmids harbouring extended-spectrum cephalosporin resistance genes in Escherichia coli from French rivers.</title>
        <authorList>
            <person name="Baron S."/>
            <person name="Le Devendec L."/>
            <person name="Lucas P."/>
            <person name="Larvor E."/>
            <person name="Jove T."/>
            <person name="Kempf I."/>
        </authorList>
    </citation>
    <scope>NUCLEOTIDE SEQUENCE</scope>
    <source>
        <strain evidence="1">DH5alpha</strain>
        <plasmid evidence="1">pESBL87</plasmid>
    </source>
</reference>
<dbReference type="AlphaFoldDB" id="A0A6M4P584"/>
<geneLocation type="plasmid" evidence="1">
    <name>pESBL87</name>
</geneLocation>
<keyword evidence="1" id="KW-0614">Plasmid</keyword>
<protein>
    <submittedName>
        <fullName evidence="1">Uncharacterized protein</fullName>
    </submittedName>
</protein>
<gene>
    <name evidence="1" type="ORF">G6850_00066</name>
</gene>
<name>A0A6M4P584_ECOLX</name>